<accession>A0A0D2BBK9</accession>
<dbReference type="HOGENOM" id="CLU_1917084_0_0_1"/>
<dbReference type="EMBL" id="KN847495">
    <property type="protein sequence ID" value="KIW16398.1"/>
    <property type="molecule type" value="Genomic_DNA"/>
</dbReference>
<evidence type="ECO:0000313" key="1">
    <source>
        <dbReference type="EMBL" id="KIW16398.1"/>
    </source>
</evidence>
<evidence type="ECO:0000313" key="2">
    <source>
        <dbReference type="Proteomes" id="UP000053328"/>
    </source>
</evidence>
<keyword evidence="2" id="KW-1185">Reference proteome</keyword>
<organism evidence="1 2">
    <name type="scientific">Exophiala spinifera</name>
    <dbReference type="NCBI Taxonomy" id="91928"/>
    <lineage>
        <taxon>Eukaryota</taxon>
        <taxon>Fungi</taxon>
        <taxon>Dikarya</taxon>
        <taxon>Ascomycota</taxon>
        <taxon>Pezizomycotina</taxon>
        <taxon>Eurotiomycetes</taxon>
        <taxon>Chaetothyriomycetidae</taxon>
        <taxon>Chaetothyriales</taxon>
        <taxon>Herpotrichiellaceae</taxon>
        <taxon>Exophiala</taxon>
    </lineage>
</organism>
<dbReference type="GeneID" id="27333533"/>
<gene>
    <name evidence="1" type="ORF">PV08_06450</name>
</gene>
<sequence>MATATKKDNSWYLTRKGYHCCNDPGHYRSGITPYTSDHPVPGATGVGEITLTSPQSDLSQCDGLKTLKIQYVIFARDHANELSQSLLEKTHPSIKVIEQANGTVGLQDDYFGPDPFLICTRLEASVSSESRK</sequence>
<reference evidence="1 2" key="1">
    <citation type="submission" date="2015-01" db="EMBL/GenBank/DDBJ databases">
        <title>The Genome Sequence of Exophiala spinifera CBS89968.</title>
        <authorList>
            <consortium name="The Broad Institute Genomics Platform"/>
            <person name="Cuomo C."/>
            <person name="de Hoog S."/>
            <person name="Gorbushina A."/>
            <person name="Stielow B."/>
            <person name="Teixiera M."/>
            <person name="Abouelleil A."/>
            <person name="Chapman S.B."/>
            <person name="Priest M."/>
            <person name="Young S.K."/>
            <person name="Wortman J."/>
            <person name="Nusbaum C."/>
            <person name="Birren B."/>
        </authorList>
    </citation>
    <scope>NUCLEOTIDE SEQUENCE [LARGE SCALE GENOMIC DNA]</scope>
    <source>
        <strain evidence="1 2">CBS 89968</strain>
    </source>
</reference>
<dbReference type="VEuPathDB" id="FungiDB:PV08_06450"/>
<protein>
    <submittedName>
        <fullName evidence="1">Uncharacterized protein</fullName>
    </submittedName>
</protein>
<dbReference type="AlphaFoldDB" id="A0A0D2BBK9"/>
<dbReference type="Proteomes" id="UP000053328">
    <property type="component" value="Unassembled WGS sequence"/>
</dbReference>
<proteinExistence type="predicted"/>
<dbReference type="RefSeq" id="XP_016236614.1">
    <property type="nucleotide sequence ID" value="XM_016380787.1"/>
</dbReference>
<name>A0A0D2BBK9_9EURO</name>